<dbReference type="STRING" id="1121421.SAMN02745123_01081"/>
<dbReference type="NCBIfam" id="TIGR00500">
    <property type="entry name" value="met_pdase_I"/>
    <property type="match status" value="1"/>
</dbReference>
<evidence type="ECO:0000256" key="1">
    <source>
        <dbReference type="ARBA" id="ARBA00002521"/>
    </source>
</evidence>
<dbReference type="AlphaFoldDB" id="A0A1M6QJ09"/>
<dbReference type="Proteomes" id="UP000183997">
    <property type="component" value="Unassembled WGS sequence"/>
</dbReference>
<dbReference type="GO" id="GO:0046872">
    <property type="term" value="F:metal ion binding"/>
    <property type="evidence" value="ECO:0007669"/>
    <property type="project" value="UniProtKB-UniRule"/>
</dbReference>
<comment type="subunit">
    <text evidence="6">Monomer.</text>
</comment>
<name>A0A1M6QJ09_9FIRM</name>
<evidence type="ECO:0000256" key="7">
    <source>
        <dbReference type="RuleBase" id="RU003653"/>
    </source>
</evidence>
<feature type="binding site" evidence="6">
    <location>
        <position position="232"/>
    </location>
    <ligand>
        <name>a divalent metal cation</name>
        <dbReference type="ChEBI" id="CHEBI:60240"/>
        <label>1</label>
    </ligand>
</feature>
<keyword evidence="2 6" id="KW-0031">Aminopeptidase</keyword>
<feature type="binding site" evidence="6">
    <location>
        <position position="201"/>
    </location>
    <ligand>
        <name>a divalent metal cation</name>
        <dbReference type="ChEBI" id="CHEBI:60240"/>
        <label>2</label>
        <note>catalytic</note>
    </ligand>
</feature>
<dbReference type="PRINTS" id="PR00599">
    <property type="entry name" value="MAPEPTIDASE"/>
</dbReference>
<feature type="binding site" evidence="6">
    <location>
        <position position="94"/>
    </location>
    <ligand>
        <name>a divalent metal cation</name>
        <dbReference type="ChEBI" id="CHEBI:60240"/>
        <label>1</label>
    </ligand>
</feature>
<feature type="binding site" evidence="6">
    <location>
        <position position="77"/>
    </location>
    <ligand>
        <name>substrate</name>
    </ligand>
</feature>
<dbReference type="InterPro" id="IPR036005">
    <property type="entry name" value="Creatinase/aminopeptidase-like"/>
</dbReference>
<dbReference type="GO" id="GO:0070006">
    <property type="term" value="F:metalloaminopeptidase activity"/>
    <property type="evidence" value="ECO:0007669"/>
    <property type="project" value="UniProtKB-UniRule"/>
</dbReference>
<comment type="similarity">
    <text evidence="6">Belongs to the peptidase M24A family. Methionine aminopeptidase type 1 subfamily.</text>
</comment>
<dbReference type="InterPro" id="IPR001714">
    <property type="entry name" value="Pept_M24_MAP"/>
</dbReference>
<dbReference type="OrthoDB" id="9802055at2"/>
<proteinExistence type="inferred from homology"/>
<keyword evidence="3 6" id="KW-0645">Protease</keyword>
<comment type="cofactor">
    <cofactor evidence="6">
        <name>Co(2+)</name>
        <dbReference type="ChEBI" id="CHEBI:48828"/>
    </cofactor>
    <cofactor evidence="6">
        <name>Zn(2+)</name>
        <dbReference type="ChEBI" id="CHEBI:29105"/>
    </cofactor>
    <cofactor evidence="6">
        <name>Mn(2+)</name>
        <dbReference type="ChEBI" id="CHEBI:29035"/>
    </cofactor>
    <cofactor evidence="6">
        <name>Fe(2+)</name>
        <dbReference type="ChEBI" id="CHEBI:29033"/>
    </cofactor>
    <text evidence="6">Binds 2 divalent metal cations per subunit. Has a high-affinity and a low affinity metal-binding site. The true nature of the physiological cofactor is under debate. The enzyme is active with cobalt, zinc, manganese or divalent iron ions. Most likely, methionine aminopeptidases function as mononuclear Fe(2+)-metalloproteases under physiological conditions, and the catalytically relevant metal-binding site has been assigned to the histidine-containing high-affinity site.</text>
</comment>
<keyword evidence="5 6" id="KW-0378">Hydrolase</keyword>
<dbReference type="InterPro" id="IPR002467">
    <property type="entry name" value="Pept_M24A_MAP1"/>
</dbReference>
<feature type="domain" description="Peptidase M24" evidence="8">
    <location>
        <begin position="12"/>
        <end position="239"/>
    </location>
</feature>
<gene>
    <name evidence="6" type="primary">map</name>
    <name evidence="9" type="ORF">SAMN02745123_01081</name>
</gene>
<dbReference type="InterPro" id="IPR000994">
    <property type="entry name" value="Pept_M24"/>
</dbReference>
<dbReference type="EMBL" id="FRAR01000008">
    <property type="protein sequence ID" value="SHK20186.1"/>
    <property type="molecule type" value="Genomic_DNA"/>
</dbReference>
<keyword evidence="10" id="KW-1185">Reference proteome</keyword>
<evidence type="ECO:0000313" key="10">
    <source>
        <dbReference type="Proteomes" id="UP000183997"/>
    </source>
</evidence>
<evidence type="ECO:0000256" key="6">
    <source>
        <dbReference type="HAMAP-Rule" id="MF_01974"/>
    </source>
</evidence>
<protein>
    <recommendedName>
        <fullName evidence="6 7">Methionine aminopeptidase</fullName>
        <shortName evidence="6">MAP</shortName>
        <shortName evidence="6">MetAP</shortName>
        <ecNumber evidence="6 7">3.4.11.18</ecNumber>
    </recommendedName>
    <alternativeName>
        <fullName evidence="6">Peptidase M</fullName>
    </alternativeName>
</protein>
<dbReference type="EC" id="3.4.11.18" evidence="6 7"/>
<dbReference type="CDD" id="cd01086">
    <property type="entry name" value="MetAP1"/>
    <property type="match status" value="1"/>
</dbReference>
<feature type="binding site" evidence="6">
    <location>
        <position position="105"/>
    </location>
    <ligand>
        <name>a divalent metal cation</name>
        <dbReference type="ChEBI" id="CHEBI:60240"/>
        <label>1</label>
    </ligand>
</feature>
<dbReference type="GO" id="GO:0005829">
    <property type="term" value="C:cytosol"/>
    <property type="evidence" value="ECO:0007669"/>
    <property type="project" value="TreeGrafter"/>
</dbReference>
<evidence type="ECO:0000256" key="3">
    <source>
        <dbReference type="ARBA" id="ARBA00022670"/>
    </source>
</evidence>
<feature type="binding site" evidence="6">
    <location>
        <position position="232"/>
    </location>
    <ligand>
        <name>a divalent metal cation</name>
        <dbReference type="ChEBI" id="CHEBI:60240"/>
        <label>2</label>
        <note>catalytic</note>
    </ligand>
</feature>
<reference evidence="10" key="1">
    <citation type="submission" date="2016-11" db="EMBL/GenBank/DDBJ databases">
        <authorList>
            <person name="Varghese N."/>
            <person name="Submissions S."/>
        </authorList>
    </citation>
    <scope>NUCLEOTIDE SEQUENCE [LARGE SCALE GENOMIC DNA]</scope>
    <source>
        <strain evidence="10">DSM 10349</strain>
    </source>
</reference>
<feature type="binding site" evidence="6">
    <location>
        <position position="168"/>
    </location>
    <ligand>
        <name>a divalent metal cation</name>
        <dbReference type="ChEBI" id="CHEBI:60240"/>
        <label>2</label>
        <note>catalytic</note>
    </ligand>
</feature>
<organism evidence="9 10">
    <name type="scientific">Desulforamulus aeronauticus DSM 10349</name>
    <dbReference type="NCBI Taxonomy" id="1121421"/>
    <lineage>
        <taxon>Bacteria</taxon>
        <taxon>Bacillati</taxon>
        <taxon>Bacillota</taxon>
        <taxon>Clostridia</taxon>
        <taxon>Eubacteriales</taxon>
        <taxon>Peptococcaceae</taxon>
        <taxon>Desulforamulus</taxon>
    </lineage>
</organism>
<accession>A0A1M6QJ09</accession>
<dbReference type="PANTHER" id="PTHR43330">
    <property type="entry name" value="METHIONINE AMINOPEPTIDASE"/>
    <property type="match status" value="1"/>
</dbReference>
<dbReference type="GO" id="GO:0004239">
    <property type="term" value="F:initiator methionyl aminopeptidase activity"/>
    <property type="evidence" value="ECO:0007669"/>
    <property type="project" value="UniProtKB-UniRule"/>
</dbReference>
<dbReference type="SUPFAM" id="SSF55920">
    <property type="entry name" value="Creatinase/aminopeptidase"/>
    <property type="match status" value="1"/>
</dbReference>
<dbReference type="Pfam" id="PF00557">
    <property type="entry name" value="Peptidase_M24"/>
    <property type="match status" value="1"/>
</dbReference>
<feature type="binding site" evidence="6">
    <location>
        <position position="175"/>
    </location>
    <ligand>
        <name>substrate</name>
    </ligand>
</feature>
<comment type="function">
    <text evidence="1 6">Removes the N-terminal methionine from nascent proteins. The N-terminal methionine is often cleaved when the second residue in the primary sequence is small and uncharged (Met-Ala-, Cys, Gly, Pro, Ser, Thr, or Val). Requires deformylation of the N(alpha)-formylated initiator methionine before it can be hydrolyzed.</text>
</comment>
<keyword evidence="4 6" id="KW-0479">Metal-binding</keyword>
<dbReference type="Gene3D" id="3.90.230.10">
    <property type="entry name" value="Creatinase/methionine aminopeptidase superfamily"/>
    <property type="match status" value="1"/>
</dbReference>
<evidence type="ECO:0000313" key="9">
    <source>
        <dbReference type="EMBL" id="SHK20186.1"/>
    </source>
</evidence>
<evidence type="ECO:0000256" key="2">
    <source>
        <dbReference type="ARBA" id="ARBA00022438"/>
    </source>
</evidence>
<sequence>MITIKSEKELTYMRDAGRVVAETFEILKGMVKPGVTTKELDAKAEDFIRSQGARPAFKGYGGFPATLCTSVNEEVVHGIPSLKKLENGDIISIDCGAVINGFVGDSALTLPVGAVSSEAQELLRVTEESLYAGIAKAVEGNRLSDISHSVQQCVESQGMSVVRDYVGHGIGSKMHEDPQIPNYGPPGRGPRLKKGMTLAIEPMVNLGTFEVRTLSDNWTVVTLDGRLSAHFEHTIAITDDTPEILTKL</sequence>
<feature type="binding site" evidence="6">
    <location>
        <position position="105"/>
    </location>
    <ligand>
        <name>a divalent metal cation</name>
        <dbReference type="ChEBI" id="CHEBI:60240"/>
        <label>2</label>
        <note>catalytic</note>
    </ligand>
</feature>
<comment type="catalytic activity">
    <reaction evidence="6 7">
        <text>Release of N-terminal amino acids, preferentially methionine, from peptides and arylamides.</text>
        <dbReference type="EC" id="3.4.11.18"/>
    </reaction>
</comment>
<dbReference type="HAMAP" id="MF_01974">
    <property type="entry name" value="MetAP_1"/>
    <property type="match status" value="1"/>
</dbReference>
<evidence type="ECO:0000259" key="8">
    <source>
        <dbReference type="Pfam" id="PF00557"/>
    </source>
</evidence>
<dbReference type="PANTHER" id="PTHR43330:SF27">
    <property type="entry name" value="METHIONINE AMINOPEPTIDASE"/>
    <property type="match status" value="1"/>
</dbReference>
<dbReference type="GO" id="GO:0006508">
    <property type="term" value="P:proteolysis"/>
    <property type="evidence" value="ECO:0007669"/>
    <property type="project" value="UniProtKB-KW"/>
</dbReference>
<dbReference type="PROSITE" id="PS00680">
    <property type="entry name" value="MAP_1"/>
    <property type="match status" value="1"/>
</dbReference>
<evidence type="ECO:0000256" key="5">
    <source>
        <dbReference type="ARBA" id="ARBA00022801"/>
    </source>
</evidence>
<dbReference type="RefSeq" id="WP_072911539.1">
    <property type="nucleotide sequence ID" value="NZ_FRAR01000008.1"/>
</dbReference>
<evidence type="ECO:0000256" key="4">
    <source>
        <dbReference type="ARBA" id="ARBA00022723"/>
    </source>
</evidence>